<dbReference type="AlphaFoldDB" id="A0A0V0Y6Y7"/>
<protein>
    <submittedName>
        <fullName evidence="1">Uncharacterized protein</fullName>
    </submittedName>
</protein>
<evidence type="ECO:0000313" key="1">
    <source>
        <dbReference type="EMBL" id="KRX96206.1"/>
    </source>
</evidence>
<dbReference type="Gene3D" id="3.30.420.10">
    <property type="entry name" value="Ribonuclease H-like superfamily/Ribonuclease H"/>
    <property type="match status" value="1"/>
</dbReference>
<name>A0A0V0Y6Y7_TRIPS</name>
<feature type="non-terminal residue" evidence="1">
    <location>
        <position position="1"/>
    </location>
</feature>
<dbReference type="InterPro" id="IPR036397">
    <property type="entry name" value="RNaseH_sf"/>
</dbReference>
<dbReference type="EMBL" id="JYDU01000046">
    <property type="protein sequence ID" value="KRX96206.1"/>
    <property type="molecule type" value="Genomic_DNA"/>
</dbReference>
<sequence length="841" mass="94093">TDEQGDVRAQTGNELAIEFELRNIFVGVLTTVDANPSAANWDHLHGLKERIVGENALPEAVNSPFGWILSGNIPSNDGSRECFTFLVKTENEYDEDDLRRNLDELVRETHSTLTSKRIEWKHITSRAPWCGGYREHLVRSVKTALRKVLGRTSLDEEELATVLCGIEAQVNARPLTFVGDLCIGLHMHHYLIYGGLWLKVANSTILVQVLLKLNLPEVGEGNVETPLVIKEQLQTTEEHYRQIEAFQENFEVGLEVEGQSIAMGKRLKCLRRFIEGKAKARAFISEKQARAAPQESKKTDVALNVYLTCLEIPKFNGDVTRFHEFWDQFGTSVHRQPGTSGVTKLVSMQGCLTGTTLDTIEGWSALNQAYVQTLEQILLLDEIGWLSVSCRWYWARLRLESITVLRLVSSGAKDGLALTLVPFLIEQSLEGLPDRTVGKGKPRVRDMVLVGDSGKPRGPWAVSVKNDPQVHSFAHLCRASNVMVMDTAHQGMSLLNIFLVAHGLLRISTCIHRYGSGLRSTALCSAEYEPHGWQPPARGCFVKAGSRTIVSCFLDSSFQRSCVSIGVEDAINVEGLIKRIFVASFARVCRKSKKARCVKFLISSVNDKSGIKHLVEALCLSKFCQKQKNYGQKVTQHLHLHWYLITVCIGLHMHHYLIYGGLWLKVANSTILVQVLLKLNLPEVGEGNVETPLVIKEQLQTTEEHYRQIEAFQENFEVGLEVEGQSIAMGKRLKCLRRFIEGKAKARAFISEKQARAAPQESKKTDVALNVYLTCLEIPKFNGDVTRFHEFWDQFGTSVHRQPGTSGVTKLVSMQGCLTGTTLDTIEGWSALNQAYVQTLV</sequence>
<proteinExistence type="predicted"/>
<comment type="caution">
    <text evidence="1">The sequence shown here is derived from an EMBL/GenBank/DDBJ whole genome shotgun (WGS) entry which is preliminary data.</text>
</comment>
<dbReference type="GO" id="GO:0003676">
    <property type="term" value="F:nucleic acid binding"/>
    <property type="evidence" value="ECO:0007669"/>
    <property type="project" value="InterPro"/>
</dbReference>
<dbReference type="PANTHER" id="PTHR22954:SF3">
    <property type="entry name" value="PROTEIN CBG08539"/>
    <property type="match status" value="1"/>
</dbReference>
<reference evidence="1 2" key="1">
    <citation type="submission" date="2015-01" db="EMBL/GenBank/DDBJ databases">
        <title>Evolution of Trichinella species and genotypes.</title>
        <authorList>
            <person name="Korhonen P.K."/>
            <person name="Edoardo P."/>
            <person name="Giuseppe L.R."/>
            <person name="Gasser R.B."/>
        </authorList>
    </citation>
    <scope>NUCLEOTIDE SEQUENCE [LARGE SCALE GENOMIC DNA]</scope>
    <source>
        <strain evidence="1">ISS141</strain>
    </source>
</reference>
<dbReference type="PANTHER" id="PTHR22954">
    <property type="entry name" value="RETROVIRAL PROTEASE-RELATED"/>
    <property type="match status" value="1"/>
</dbReference>
<dbReference type="Proteomes" id="UP000054815">
    <property type="component" value="Unassembled WGS sequence"/>
</dbReference>
<evidence type="ECO:0000313" key="2">
    <source>
        <dbReference type="Proteomes" id="UP000054815"/>
    </source>
</evidence>
<organism evidence="1 2">
    <name type="scientific">Trichinella pseudospiralis</name>
    <name type="common">Parasitic roundworm</name>
    <dbReference type="NCBI Taxonomy" id="6337"/>
    <lineage>
        <taxon>Eukaryota</taxon>
        <taxon>Metazoa</taxon>
        <taxon>Ecdysozoa</taxon>
        <taxon>Nematoda</taxon>
        <taxon>Enoplea</taxon>
        <taxon>Dorylaimia</taxon>
        <taxon>Trichinellida</taxon>
        <taxon>Trichinellidae</taxon>
        <taxon>Trichinella</taxon>
    </lineage>
</organism>
<accession>A0A0V0Y6Y7</accession>
<gene>
    <name evidence="1" type="ORF">T4E_5808</name>
</gene>